<dbReference type="Pfam" id="PF02142">
    <property type="entry name" value="MGS"/>
    <property type="match status" value="1"/>
</dbReference>
<dbReference type="InterPro" id="IPR036914">
    <property type="entry name" value="MGS-like_dom_sf"/>
</dbReference>
<dbReference type="InterPro" id="IPR004363">
    <property type="entry name" value="Methylgl_synth"/>
</dbReference>
<evidence type="ECO:0000313" key="5">
    <source>
        <dbReference type="EMBL" id="WCE70859.1"/>
    </source>
</evidence>
<dbReference type="InterPro" id="IPR011607">
    <property type="entry name" value="MGS-like_dom"/>
</dbReference>
<dbReference type="EMBL" id="CP116423">
    <property type="protein sequence ID" value="WCE70859.1"/>
    <property type="molecule type" value="Genomic_DNA"/>
</dbReference>
<evidence type="ECO:0000256" key="3">
    <source>
        <dbReference type="PIRSR" id="PIRSR006614-1"/>
    </source>
</evidence>
<dbReference type="PROSITE" id="PS01335">
    <property type="entry name" value="METHYLGLYOXAL_SYNTH"/>
    <property type="match status" value="1"/>
</dbReference>
<feature type="active site" description="Proton donor/acceptor" evidence="2 3">
    <location>
        <position position="60"/>
    </location>
</feature>
<dbReference type="HAMAP" id="MF_00549">
    <property type="entry name" value="Methylglyoxal_synth"/>
    <property type="match status" value="1"/>
</dbReference>
<dbReference type="Gene3D" id="3.40.50.1380">
    <property type="entry name" value="Methylglyoxal synthase-like domain"/>
    <property type="match status" value="1"/>
</dbReference>
<evidence type="ECO:0000256" key="2">
    <source>
        <dbReference type="HAMAP-Rule" id="MF_00549"/>
    </source>
</evidence>
<dbReference type="EC" id="4.2.3.3" evidence="2"/>
<sequence length="128" mass="13797">MRIALVAHDGCKDALIAWSTRHKAVLAQQTLYATGTTGKRIALETKLKITRLLSGPLGGDQQLGAMIAEGRIDALVFFFDPLSAVPHDVDVKALLRVSALYQAIVATNRATANLLIAALERDIDLKGY</sequence>
<keyword evidence="2 5" id="KW-0456">Lyase</keyword>
<feature type="binding site" evidence="2">
    <location>
        <position position="87"/>
    </location>
    <ligand>
        <name>substrate</name>
    </ligand>
</feature>
<gene>
    <name evidence="2" type="primary">mgsA</name>
    <name evidence="5" type="ORF">PL336_03190</name>
</gene>
<organism evidence="5 6">
    <name type="scientific">Sulfitobacter faviae</name>
    <dbReference type="NCBI Taxonomy" id="1775881"/>
    <lineage>
        <taxon>Bacteria</taxon>
        <taxon>Pseudomonadati</taxon>
        <taxon>Pseudomonadota</taxon>
        <taxon>Alphaproteobacteria</taxon>
        <taxon>Rhodobacterales</taxon>
        <taxon>Roseobacteraceae</taxon>
        <taxon>Sulfitobacter</taxon>
    </lineage>
</organism>
<dbReference type="InterPro" id="IPR018148">
    <property type="entry name" value="Methylglyoxal_synth_AS"/>
</dbReference>
<feature type="binding site" evidence="2">
    <location>
        <position position="12"/>
    </location>
    <ligand>
        <name>substrate</name>
    </ligand>
</feature>
<dbReference type="AlphaFoldDB" id="A0AAX3LQ40"/>
<dbReference type="Proteomes" id="UP001210770">
    <property type="component" value="Chromosome"/>
</dbReference>
<dbReference type="GO" id="GO:0019242">
    <property type="term" value="P:methylglyoxal biosynthetic process"/>
    <property type="evidence" value="ECO:0007669"/>
    <property type="project" value="UniProtKB-UniRule"/>
</dbReference>
<feature type="binding site" evidence="2">
    <location>
        <begin position="54"/>
        <end position="55"/>
    </location>
    <ligand>
        <name>substrate</name>
    </ligand>
</feature>
<reference evidence="5" key="1">
    <citation type="submission" date="2023-01" db="EMBL/GenBank/DDBJ databases">
        <title>Comparative genomic analysis of cold water coral derived Sulfitobacter faviae: insights into their metabolism and habitat adaptation.</title>
        <authorList>
            <person name="Guo Y."/>
            <person name="Lin S."/>
            <person name="Huang Z."/>
            <person name="Tang K."/>
            <person name="Wang X."/>
        </authorList>
    </citation>
    <scope>NUCLEOTIDE SEQUENCE</scope>
    <source>
        <strain evidence="5">SCSIO W_1865</strain>
    </source>
</reference>
<dbReference type="PANTHER" id="PTHR30492:SF0">
    <property type="entry name" value="METHYLGLYOXAL SYNTHASE"/>
    <property type="match status" value="1"/>
</dbReference>
<evidence type="ECO:0000259" key="4">
    <source>
        <dbReference type="PROSITE" id="PS51855"/>
    </source>
</evidence>
<comment type="function">
    <text evidence="2">Catalyzes the formation of methylglyoxal from dihydroxyacetone phosphate.</text>
</comment>
<feature type="binding site" evidence="2">
    <location>
        <position position="8"/>
    </location>
    <ligand>
        <name>substrate</name>
    </ligand>
</feature>
<accession>A0AAX3LQ40</accession>
<evidence type="ECO:0000313" key="6">
    <source>
        <dbReference type="Proteomes" id="UP001210770"/>
    </source>
</evidence>
<dbReference type="NCBIfam" id="NF003559">
    <property type="entry name" value="PRK05234.1"/>
    <property type="match status" value="1"/>
</dbReference>
<dbReference type="PIRSF" id="PIRSF006614">
    <property type="entry name" value="Methylglyox_syn"/>
    <property type="match status" value="1"/>
</dbReference>
<dbReference type="PANTHER" id="PTHR30492">
    <property type="entry name" value="METHYLGLYOXAL SYNTHASE"/>
    <property type="match status" value="1"/>
</dbReference>
<name>A0AAX3LQ40_9RHOB</name>
<evidence type="ECO:0000256" key="1">
    <source>
        <dbReference type="ARBA" id="ARBA00006287"/>
    </source>
</evidence>
<dbReference type="SMART" id="SM00851">
    <property type="entry name" value="MGS"/>
    <property type="match status" value="1"/>
</dbReference>
<feature type="domain" description="MGS-like" evidence="4">
    <location>
        <begin position="1"/>
        <end position="128"/>
    </location>
</feature>
<dbReference type="GO" id="GO:0005829">
    <property type="term" value="C:cytosol"/>
    <property type="evidence" value="ECO:0007669"/>
    <property type="project" value="TreeGrafter"/>
</dbReference>
<dbReference type="SUPFAM" id="SSF52335">
    <property type="entry name" value="Methylglyoxal synthase-like"/>
    <property type="match status" value="1"/>
</dbReference>
<dbReference type="PROSITE" id="PS51855">
    <property type="entry name" value="MGS"/>
    <property type="match status" value="1"/>
</dbReference>
<dbReference type="NCBIfam" id="TIGR00160">
    <property type="entry name" value="MGSA"/>
    <property type="match status" value="1"/>
</dbReference>
<comment type="catalytic activity">
    <reaction evidence="2">
        <text>dihydroxyacetone phosphate = methylglyoxal + phosphate</text>
        <dbReference type="Rhea" id="RHEA:17937"/>
        <dbReference type="ChEBI" id="CHEBI:17158"/>
        <dbReference type="ChEBI" id="CHEBI:43474"/>
        <dbReference type="ChEBI" id="CHEBI:57642"/>
        <dbReference type="EC" id="4.2.3.3"/>
    </reaction>
</comment>
<dbReference type="CDD" id="cd01422">
    <property type="entry name" value="MGS"/>
    <property type="match status" value="1"/>
</dbReference>
<feature type="binding site" evidence="2">
    <location>
        <begin position="34"/>
        <end position="37"/>
    </location>
    <ligand>
        <name>substrate</name>
    </ligand>
</feature>
<proteinExistence type="inferred from homology"/>
<dbReference type="GO" id="GO:0008929">
    <property type="term" value="F:methylglyoxal synthase activity"/>
    <property type="evidence" value="ECO:0007669"/>
    <property type="project" value="UniProtKB-UniRule"/>
</dbReference>
<protein>
    <recommendedName>
        <fullName evidence="2">Methylglyoxal synthase</fullName>
        <shortName evidence="2">MGS</shortName>
        <ecNumber evidence="2">4.2.3.3</ecNumber>
    </recommendedName>
</protein>
<comment type="similarity">
    <text evidence="1 2">Belongs to the methylglyoxal synthase family.</text>
</comment>
<dbReference type="RefSeq" id="WP_271689069.1">
    <property type="nucleotide sequence ID" value="NZ_CP116423.1"/>
</dbReference>